<keyword evidence="8 12" id="KW-0862">Zinc</keyword>
<dbReference type="Pfam" id="PF01807">
    <property type="entry name" value="Zn_ribbon_DnaG"/>
    <property type="match status" value="1"/>
</dbReference>
<keyword evidence="4 12" id="KW-0548">Nucleotidyltransferase</keyword>
<feature type="domain" description="Toprim" evidence="14">
    <location>
        <begin position="257"/>
        <end position="338"/>
    </location>
</feature>
<keyword evidence="7 12" id="KW-0863">Zinc-finger</keyword>
<comment type="cofactor">
    <cofactor evidence="12 13">
        <name>Zn(2+)</name>
        <dbReference type="ChEBI" id="CHEBI:29105"/>
    </cofactor>
    <text evidence="12 13">Binds 1 zinc ion per monomer.</text>
</comment>
<dbReference type="Pfam" id="PF13155">
    <property type="entry name" value="Toprim_2"/>
    <property type="match status" value="1"/>
</dbReference>
<name>A0ABV9JBB4_9LACT</name>
<evidence type="ECO:0000256" key="10">
    <source>
        <dbReference type="ARBA" id="ARBA00023125"/>
    </source>
</evidence>
<keyword evidence="5 12" id="KW-0235">DNA replication</keyword>
<dbReference type="Proteomes" id="UP001595987">
    <property type="component" value="Unassembled WGS sequence"/>
</dbReference>
<keyword evidence="9" id="KW-0460">Magnesium</keyword>
<comment type="caution">
    <text evidence="15">The sequence shown here is derived from an EMBL/GenBank/DDBJ whole genome shotgun (WGS) entry which is preliminary data.</text>
</comment>
<evidence type="ECO:0000256" key="7">
    <source>
        <dbReference type="ARBA" id="ARBA00022771"/>
    </source>
</evidence>
<accession>A0ABV9JBB4</accession>
<evidence type="ECO:0000256" key="13">
    <source>
        <dbReference type="PIRNR" id="PIRNR002811"/>
    </source>
</evidence>
<dbReference type="InterPro" id="IPR006295">
    <property type="entry name" value="DNA_primase_DnaG"/>
</dbReference>
<evidence type="ECO:0000256" key="12">
    <source>
        <dbReference type="HAMAP-Rule" id="MF_00974"/>
    </source>
</evidence>
<evidence type="ECO:0000256" key="8">
    <source>
        <dbReference type="ARBA" id="ARBA00022833"/>
    </source>
</evidence>
<keyword evidence="10 12" id="KW-0238">DNA-binding</keyword>
<dbReference type="InterPro" id="IPR037068">
    <property type="entry name" value="DNA_primase_core_N_sf"/>
</dbReference>
<comment type="similarity">
    <text evidence="12 13">Belongs to the DnaG primase family.</text>
</comment>
<dbReference type="InterPro" id="IPR013264">
    <property type="entry name" value="DNAG_N"/>
</dbReference>
<proteinExistence type="inferred from homology"/>
<dbReference type="CDD" id="cd03364">
    <property type="entry name" value="TOPRIM_DnaG_primases"/>
    <property type="match status" value="1"/>
</dbReference>
<dbReference type="InterPro" id="IPR030846">
    <property type="entry name" value="DnaG_bac"/>
</dbReference>
<dbReference type="Gene3D" id="3.90.980.10">
    <property type="entry name" value="DNA primase, catalytic core, N-terminal domain"/>
    <property type="match status" value="1"/>
</dbReference>
<evidence type="ECO:0000256" key="6">
    <source>
        <dbReference type="ARBA" id="ARBA00022723"/>
    </source>
</evidence>
<evidence type="ECO:0000256" key="2">
    <source>
        <dbReference type="ARBA" id="ARBA00022515"/>
    </source>
</evidence>
<dbReference type="HAMAP" id="MF_00974">
    <property type="entry name" value="DNA_primase_DnaG"/>
    <property type="match status" value="1"/>
</dbReference>
<dbReference type="Gene3D" id="3.40.1360.10">
    <property type="match status" value="1"/>
</dbReference>
<organism evidence="15 16">
    <name type="scientific">Lactococcus nasutitermitis</name>
    <dbReference type="NCBI Taxonomy" id="1652957"/>
    <lineage>
        <taxon>Bacteria</taxon>
        <taxon>Bacillati</taxon>
        <taxon>Bacillota</taxon>
        <taxon>Bacilli</taxon>
        <taxon>Lactobacillales</taxon>
        <taxon>Streptococcaceae</taxon>
        <taxon>Lactococcus</taxon>
    </lineage>
</organism>
<keyword evidence="11 12" id="KW-0804">Transcription</keyword>
<dbReference type="Gene3D" id="3.90.580.10">
    <property type="entry name" value="Zinc finger, CHC2-type domain"/>
    <property type="match status" value="1"/>
</dbReference>
<dbReference type="InterPro" id="IPR036977">
    <property type="entry name" value="DNA_primase_Znf_CHC2"/>
</dbReference>
<comment type="catalytic activity">
    <reaction evidence="12">
        <text>ssDNA + n NTP = ssDNA/pppN(pN)n-1 hybrid + (n-1) diphosphate.</text>
        <dbReference type="EC" id="2.7.7.101"/>
    </reaction>
</comment>
<comment type="domain">
    <text evidence="12">Contains an N-terminal zinc-binding domain, a central core domain that contains the primase activity, and a C-terminal DnaB-binding domain.</text>
</comment>
<dbReference type="SUPFAM" id="SSF57783">
    <property type="entry name" value="Zinc beta-ribbon"/>
    <property type="match status" value="1"/>
</dbReference>
<dbReference type="PROSITE" id="PS50880">
    <property type="entry name" value="TOPRIM"/>
    <property type="match status" value="1"/>
</dbReference>
<comment type="subunit">
    <text evidence="12">Monomer. Interacts with DnaB.</text>
</comment>
<dbReference type="RefSeq" id="WP_213534016.1">
    <property type="nucleotide sequence ID" value="NZ_BOVQ01000002.1"/>
</dbReference>
<reference evidence="16" key="1">
    <citation type="journal article" date="2019" name="Int. J. Syst. Evol. Microbiol.">
        <title>The Global Catalogue of Microorganisms (GCM) 10K type strain sequencing project: providing services to taxonomists for standard genome sequencing and annotation.</title>
        <authorList>
            <consortium name="The Broad Institute Genomics Platform"/>
            <consortium name="The Broad Institute Genome Sequencing Center for Infectious Disease"/>
            <person name="Wu L."/>
            <person name="Ma J."/>
        </authorList>
    </citation>
    <scope>NUCLEOTIDE SEQUENCE [LARGE SCALE GENOMIC DNA]</scope>
    <source>
        <strain evidence="16">CCUG 63287</strain>
    </source>
</reference>
<keyword evidence="2 12" id="KW-0639">Primosome</keyword>
<dbReference type="SUPFAM" id="SSF56731">
    <property type="entry name" value="DNA primase core"/>
    <property type="match status" value="1"/>
</dbReference>
<evidence type="ECO:0000256" key="9">
    <source>
        <dbReference type="ARBA" id="ARBA00022842"/>
    </source>
</evidence>
<dbReference type="EMBL" id="JBHSGD010000004">
    <property type="protein sequence ID" value="MFC4651777.1"/>
    <property type="molecule type" value="Genomic_DNA"/>
</dbReference>
<dbReference type="InterPro" id="IPR050219">
    <property type="entry name" value="DnaG_primase"/>
</dbReference>
<protein>
    <recommendedName>
        <fullName evidence="12 13">DNA primase</fullName>
        <ecNumber evidence="12">2.7.7.101</ecNumber>
    </recommendedName>
</protein>
<keyword evidence="3 12" id="KW-0808">Transferase</keyword>
<evidence type="ECO:0000256" key="1">
    <source>
        <dbReference type="ARBA" id="ARBA00022478"/>
    </source>
</evidence>
<dbReference type="SMART" id="SM00493">
    <property type="entry name" value="TOPRIM"/>
    <property type="match status" value="1"/>
</dbReference>
<dbReference type="PANTHER" id="PTHR30313:SF2">
    <property type="entry name" value="DNA PRIMASE"/>
    <property type="match status" value="1"/>
</dbReference>
<dbReference type="Pfam" id="PF08275">
    <property type="entry name" value="DNAG_N"/>
    <property type="match status" value="1"/>
</dbReference>
<dbReference type="SMART" id="SM00400">
    <property type="entry name" value="ZnF_CHCC"/>
    <property type="match status" value="1"/>
</dbReference>
<dbReference type="InterPro" id="IPR016136">
    <property type="entry name" value="DNA_helicase_N/primase_C"/>
</dbReference>
<evidence type="ECO:0000256" key="11">
    <source>
        <dbReference type="ARBA" id="ARBA00023163"/>
    </source>
</evidence>
<dbReference type="PIRSF" id="PIRSF002811">
    <property type="entry name" value="DnaG"/>
    <property type="match status" value="1"/>
</dbReference>
<dbReference type="PANTHER" id="PTHR30313">
    <property type="entry name" value="DNA PRIMASE"/>
    <property type="match status" value="1"/>
</dbReference>
<evidence type="ECO:0000313" key="15">
    <source>
        <dbReference type="EMBL" id="MFC4651777.1"/>
    </source>
</evidence>
<gene>
    <name evidence="12 15" type="primary">dnaG</name>
    <name evidence="15" type="ORF">ACFO26_02560</name>
</gene>
<evidence type="ECO:0000313" key="16">
    <source>
        <dbReference type="Proteomes" id="UP001595987"/>
    </source>
</evidence>
<dbReference type="EC" id="2.7.7.101" evidence="12"/>
<keyword evidence="6 12" id="KW-0479">Metal-binding</keyword>
<dbReference type="Gene3D" id="1.10.860.10">
    <property type="entry name" value="DNAb Helicase, Chain A"/>
    <property type="match status" value="1"/>
</dbReference>
<evidence type="ECO:0000259" key="14">
    <source>
        <dbReference type="PROSITE" id="PS50880"/>
    </source>
</evidence>
<evidence type="ECO:0000256" key="5">
    <source>
        <dbReference type="ARBA" id="ARBA00022705"/>
    </source>
</evidence>
<sequence length="639" mass="72394">MAILSNEELVELKGKVNIADVISQYVTLSKNGKNYLGLCPFHGEKTPSFNVNAEKGFYHCFGCGKSGDVIEFLKDYKQVGFVDAVKELAEFAGVTLAVDEAREQRNNPNSALYEINNQAGRLYNILLMSTELGARARDYLEERGISTEIIKRFNIGLAPDEEDFIFKNLSQKFEEGVLANSGLFNFSNNRVFDAFKNRIMFPITNEYGHVIGFSGRKWQADDVSKAKYINTSATTIFDKSFELYNLDKAKPVISKSHEVYLMEGFMDVIAAYKAGVFNVVASMGTALTEKHVHRLKQIAKNFVLVYDGDSAGQNAIYKALNLIGEGQTQVAKVPEGLDPDEYAKTYSLESLAALMKNGRIQPIEFLIDFLRPENLSNLQVQLDFIEQMAGQIAKVPSLTAQDAFIRKLVEILPDFEYNQVENAVNLRRENVAGLENFSSEVENTLTENFPARSDLVPPVREDESFLTELSKNVPPDFLENVPEYAPRIVPAVPIKQPAIKLSRIERAEEQLLNRMIYHSAVLKRFEEDENFRFVHQRYQDLFEKIMIEAMTFGELEDSHLAGELEADERNLFYQIISLDLPDEVSSQELTDLTGTFAREMDVTKLSELIHQLETAQKSGNRERELELTVQIINQKKKLL</sequence>
<dbReference type="NCBIfam" id="TIGR01391">
    <property type="entry name" value="dnaG"/>
    <property type="match status" value="1"/>
</dbReference>
<evidence type="ECO:0000256" key="4">
    <source>
        <dbReference type="ARBA" id="ARBA00022695"/>
    </source>
</evidence>
<dbReference type="InterPro" id="IPR002694">
    <property type="entry name" value="Znf_CHC2"/>
</dbReference>
<feature type="zinc finger region" description="CHC2-type" evidence="12">
    <location>
        <begin position="39"/>
        <end position="63"/>
    </location>
</feature>
<keyword evidence="1 12" id="KW-0240">DNA-directed RNA polymerase</keyword>
<keyword evidence="16" id="KW-1185">Reference proteome</keyword>
<comment type="function">
    <text evidence="12 13">RNA polymerase that catalyzes the synthesis of short RNA molecules used as primers for DNA polymerase during DNA replication.</text>
</comment>
<dbReference type="InterPro" id="IPR034151">
    <property type="entry name" value="TOPRIM_DnaG_bac"/>
</dbReference>
<dbReference type="InterPro" id="IPR006171">
    <property type="entry name" value="TOPRIM_dom"/>
</dbReference>
<evidence type="ECO:0000256" key="3">
    <source>
        <dbReference type="ARBA" id="ARBA00022679"/>
    </source>
</evidence>